<protein>
    <submittedName>
        <fullName evidence="1">Uncharacterized protein</fullName>
    </submittedName>
</protein>
<sequence>SAPVIGKLEGVSLNFVWLYKFI</sequence>
<comment type="caution">
    <text evidence="1">The sequence shown here is derived from an EMBL/GenBank/DDBJ whole genome shotgun (WGS) entry which is preliminary data.</text>
</comment>
<accession>A0A1B6NWR8</accession>
<proteinExistence type="predicted"/>
<evidence type="ECO:0000313" key="1">
    <source>
        <dbReference type="EMBL" id="KTF07187.1"/>
    </source>
</evidence>
<gene>
    <name evidence="1" type="ORF">MGSAQ_001317</name>
</gene>
<dbReference type="AlphaFoldDB" id="A0A1B6NWR8"/>
<reference evidence="1" key="1">
    <citation type="submission" date="2013-11" db="EMBL/GenBank/DDBJ databases">
        <title>Microbial diversity, functional groups and degradation webs in Northern and Southern Mediterranean and Red Sea marine crude oil polluted sites.</title>
        <authorList>
            <person name="Daffonchio D."/>
            <person name="Mapelli F."/>
            <person name="Ferrer M."/>
            <person name="Richter M."/>
            <person name="Cherif A."/>
            <person name="Malkawi H.I."/>
            <person name="Yakimov M.M."/>
            <person name="Abdel-Fattah Y.R."/>
            <person name="Blaghen M."/>
            <person name="Golyshin P.N."/>
            <person name="Kalogerakis N."/>
            <person name="Boon N."/>
            <person name="Magagnini M."/>
            <person name="Fava F."/>
        </authorList>
    </citation>
    <scope>NUCLEOTIDE SEQUENCE</scope>
</reference>
<feature type="non-terminal residue" evidence="1">
    <location>
        <position position="1"/>
    </location>
</feature>
<dbReference type="EMBL" id="AYSL01000703">
    <property type="protein sequence ID" value="KTF07187.1"/>
    <property type="molecule type" value="Genomic_DNA"/>
</dbReference>
<name>A0A1B6NWR8_9ZZZZ</name>
<organism evidence="1">
    <name type="scientific">marine sediment metagenome</name>
    <dbReference type="NCBI Taxonomy" id="412755"/>
    <lineage>
        <taxon>unclassified sequences</taxon>
        <taxon>metagenomes</taxon>
        <taxon>ecological metagenomes</taxon>
    </lineage>
</organism>